<gene>
    <name evidence="2" type="ORF">ANI01nite_00070</name>
</gene>
<proteinExistence type="predicted"/>
<evidence type="ECO:0000313" key="3">
    <source>
        <dbReference type="Proteomes" id="UP000316242"/>
    </source>
</evidence>
<feature type="compositionally biased region" description="Basic and acidic residues" evidence="1">
    <location>
        <begin position="8"/>
        <end position="63"/>
    </location>
</feature>
<feature type="region of interest" description="Disordered" evidence="1">
    <location>
        <begin position="1"/>
        <end position="63"/>
    </location>
</feature>
<accession>A0ABQ0RG67</accession>
<dbReference type="Proteomes" id="UP000316242">
    <property type="component" value="Unassembled WGS sequence"/>
</dbReference>
<evidence type="ECO:0000256" key="1">
    <source>
        <dbReference type="SAM" id="MobiDB-lite"/>
    </source>
</evidence>
<reference evidence="2 3" key="1">
    <citation type="submission" date="2019-06" db="EMBL/GenBank/DDBJ databases">
        <title>Whole genome shotgun sequence of Glutamicibacter nicotianae NBRC 14234.</title>
        <authorList>
            <person name="Hosoyama A."/>
            <person name="Uohara A."/>
            <person name="Ohji S."/>
            <person name="Ichikawa N."/>
        </authorList>
    </citation>
    <scope>NUCLEOTIDE SEQUENCE [LARGE SCALE GENOMIC DNA]</scope>
    <source>
        <strain evidence="2 3">NBRC 14234</strain>
    </source>
</reference>
<name>A0ABQ0RG67_GLUNI</name>
<keyword evidence="3" id="KW-1185">Reference proteome</keyword>
<dbReference type="EMBL" id="BJNE01000001">
    <property type="protein sequence ID" value="GEC10804.1"/>
    <property type="molecule type" value="Genomic_DNA"/>
</dbReference>
<comment type="caution">
    <text evidence="2">The sequence shown here is derived from an EMBL/GenBank/DDBJ whole genome shotgun (WGS) entry which is preliminary data.</text>
</comment>
<evidence type="ECO:0000313" key="2">
    <source>
        <dbReference type="EMBL" id="GEC10804.1"/>
    </source>
</evidence>
<protein>
    <submittedName>
        <fullName evidence="2">Uncharacterized protein</fullName>
    </submittedName>
</protein>
<sequence length="63" mass="7310">MMANGDSPADRSKTPVQRHRLENSAEDQLKYFTDQRRRAARPTEKTLESPLQKDRPDPGEKEE</sequence>
<organism evidence="2 3">
    <name type="scientific">Glutamicibacter nicotianae</name>
    <name type="common">Arthrobacter nicotianae</name>
    <dbReference type="NCBI Taxonomy" id="37929"/>
    <lineage>
        <taxon>Bacteria</taxon>
        <taxon>Bacillati</taxon>
        <taxon>Actinomycetota</taxon>
        <taxon>Actinomycetes</taxon>
        <taxon>Micrococcales</taxon>
        <taxon>Micrococcaceae</taxon>
        <taxon>Glutamicibacter</taxon>
    </lineage>
</organism>